<evidence type="ECO:0000313" key="8">
    <source>
        <dbReference type="EMBL" id="EDP96467.1"/>
    </source>
</evidence>
<organism evidence="8 9">
    <name type="scientific">Kordia algicida OT-1</name>
    <dbReference type="NCBI Taxonomy" id="391587"/>
    <lineage>
        <taxon>Bacteria</taxon>
        <taxon>Pseudomonadati</taxon>
        <taxon>Bacteroidota</taxon>
        <taxon>Flavobacteriia</taxon>
        <taxon>Flavobacteriales</taxon>
        <taxon>Flavobacteriaceae</taxon>
        <taxon>Kordia</taxon>
    </lineage>
</organism>
<accession>A9DVU2</accession>
<name>A9DVU2_9FLAO</name>
<dbReference type="PANTHER" id="PTHR43280">
    <property type="entry name" value="ARAC-FAMILY TRANSCRIPTIONAL REGULATOR"/>
    <property type="match status" value="1"/>
</dbReference>
<keyword evidence="5" id="KW-0812">Transmembrane</keyword>
<dbReference type="SUPFAM" id="SSF48452">
    <property type="entry name" value="TPR-like"/>
    <property type="match status" value="2"/>
</dbReference>
<dbReference type="HOGENOM" id="CLU_030864_0_0_10"/>
<feature type="coiled-coil region" evidence="4">
    <location>
        <begin position="429"/>
        <end position="456"/>
    </location>
</feature>
<keyword evidence="9" id="KW-1185">Reference proteome</keyword>
<evidence type="ECO:0000256" key="3">
    <source>
        <dbReference type="ARBA" id="ARBA00023163"/>
    </source>
</evidence>
<dbReference type="GO" id="GO:0043565">
    <property type="term" value="F:sequence-specific DNA binding"/>
    <property type="evidence" value="ECO:0007669"/>
    <property type="project" value="InterPro"/>
</dbReference>
<dbReference type="EMBL" id="ABIB01000004">
    <property type="protein sequence ID" value="EDP96467.1"/>
    <property type="molecule type" value="Genomic_DNA"/>
</dbReference>
<comment type="caution">
    <text evidence="8">The sequence shown here is derived from an EMBL/GenBank/DDBJ whole genome shotgun (WGS) entry which is preliminary data.</text>
</comment>
<dbReference type="InterPro" id="IPR019734">
    <property type="entry name" value="TPR_rpt"/>
</dbReference>
<dbReference type="AlphaFoldDB" id="A9DVU2"/>
<evidence type="ECO:0000256" key="2">
    <source>
        <dbReference type="ARBA" id="ARBA00023125"/>
    </source>
</evidence>
<dbReference type="RefSeq" id="WP_007093297.1">
    <property type="nucleotide sequence ID" value="NZ_CP142125.1"/>
</dbReference>
<dbReference type="Pfam" id="PF12833">
    <property type="entry name" value="HTH_18"/>
    <property type="match status" value="1"/>
</dbReference>
<protein>
    <submittedName>
        <fullName evidence="8">Tetratricopeptide TPR_2</fullName>
    </submittedName>
</protein>
<dbReference type="InterPro" id="IPR018060">
    <property type="entry name" value="HTH_AraC"/>
</dbReference>
<feature type="chain" id="PRO_5002737649" evidence="6">
    <location>
        <begin position="31"/>
        <end position="590"/>
    </location>
</feature>
<dbReference type="GO" id="GO:0003700">
    <property type="term" value="F:DNA-binding transcription factor activity"/>
    <property type="evidence" value="ECO:0007669"/>
    <property type="project" value="InterPro"/>
</dbReference>
<evidence type="ECO:0000259" key="7">
    <source>
        <dbReference type="PROSITE" id="PS01124"/>
    </source>
</evidence>
<dbReference type="PROSITE" id="PS01124">
    <property type="entry name" value="HTH_ARAC_FAMILY_2"/>
    <property type="match status" value="1"/>
</dbReference>
<dbReference type="InterPro" id="IPR009057">
    <property type="entry name" value="Homeodomain-like_sf"/>
</dbReference>
<keyword evidence="6" id="KW-0732">Signal</keyword>
<dbReference type="Gene3D" id="1.10.10.60">
    <property type="entry name" value="Homeodomain-like"/>
    <property type="match status" value="2"/>
</dbReference>
<dbReference type="eggNOG" id="COG2207">
    <property type="taxonomic scope" value="Bacteria"/>
</dbReference>
<evidence type="ECO:0000256" key="4">
    <source>
        <dbReference type="SAM" id="Coils"/>
    </source>
</evidence>
<proteinExistence type="predicted"/>
<dbReference type="PANTHER" id="PTHR43280:SF2">
    <property type="entry name" value="HTH-TYPE TRANSCRIPTIONAL REGULATOR EXSA"/>
    <property type="match status" value="1"/>
</dbReference>
<dbReference type="SMART" id="SM00028">
    <property type="entry name" value="TPR"/>
    <property type="match status" value="4"/>
</dbReference>
<keyword evidence="1" id="KW-0805">Transcription regulation</keyword>
<keyword evidence="3" id="KW-0804">Transcription</keyword>
<dbReference type="OrthoDB" id="5295174at2"/>
<dbReference type="SUPFAM" id="SSF46689">
    <property type="entry name" value="Homeodomain-like"/>
    <property type="match status" value="1"/>
</dbReference>
<feature type="domain" description="HTH araC/xylS-type" evidence="7">
    <location>
        <begin position="478"/>
        <end position="582"/>
    </location>
</feature>
<keyword evidence="5" id="KW-1133">Transmembrane helix</keyword>
<keyword evidence="5" id="KW-0472">Membrane</keyword>
<dbReference type="SMART" id="SM00342">
    <property type="entry name" value="HTH_ARAC"/>
    <property type="match status" value="1"/>
</dbReference>
<feature type="signal peptide" evidence="6">
    <location>
        <begin position="1"/>
        <end position="30"/>
    </location>
</feature>
<sequence length="590" mass="68340">MLNFKQYCCSSIFKIYLLLIFLCGSIFANAQPDSLATKSYEELHQNFFKTINKNPEKSLIYLNVAYKIAKKENDTIKIIDVLSKKAYSKSLVTKNEEALQDIEEATVLAKSTKNYSLLSRLYSQKGNIATIMGEHIKALEAQIKSKDYAVLSGNKSNELKALINIAFIKQLNQAYDEAIAIYKESLNILDELNISTAEKNYDKISLYSKLCDAYLRKQELNNENEDDLASAEYYNNLGLEICSKKENTIDYYLLLMNKAIIYFEKEEHSESIQLTNEIIAHAEKQNDDVLLSTAYFYMGKNYDALENHSKAIMYLEKFYEILKKSEKVFSNERQLHALLALNYSKIGNGKKSKFHYKAQERLLQKERKEHVEVVSTIHTKHDIEEINDKLEVLSAEFEAEEKRKKLLYIISALLLMLLIGSFIFYRTKVKRIQKRAEAVLQKVIQLETQQEKQKEENQKTGTSISEKVTDKKAAILLEKLAQFEAKEEYLSIHCSLSYVAEKVKSNTSYVSNVINNYKNKTFKSYITELRINAALIRLKNDEKLRSYTIQAIAEEFGFKRQETFSKAFKSQTGIYPSQYLKKLREDLEID</sequence>
<keyword evidence="4" id="KW-0175">Coiled coil</keyword>
<feature type="transmembrane region" description="Helical" evidence="5">
    <location>
        <begin position="406"/>
        <end position="425"/>
    </location>
</feature>
<evidence type="ECO:0000256" key="6">
    <source>
        <dbReference type="SAM" id="SignalP"/>
    </source>
</evidence>
<dbReference type="Gene3D" id="1.25.40.10">
    <property type="entry name" value="Tetratricopeptide repeat domain"/>
    <property type="match status" value="2"/>
</dbReference>
<evidence type="ECO:0000256" key="5">
    <source>
        <dbReference type="SAM" id="Phobius"/>
    </source>
</evidence>
<evidence type="ECO:0000256" key="1">
    <source>
        <dbReference type="ARBA" id="ARBA00023015"/>
    </source>
</evidence>
<evidence type="ECO:0000313" key="9">
    <source>
        <dbReference type="Proteomes" id="UP000002945"/>
    </source>
</evidence>
<keyword evidence="2" id="KW-0238">DNA-binding</keyword>
<dbReference type="Proteomes" id="UP000002945">
    <property type="component" value="Unassembled WGS sequence"/>
</dbReference>
<dbReference type="InterPro" id="IPR011990">
    <property type="entry name" value="TPR-like_helical_dom_sf"/>
</dbReference>
<gene>
    <name evidence="8" type="ORF">KAOT1_03622</name>
</gene>
<dbReference type="STRING" id="391587.KAOT1_03622"/>
<reference evidence="8 9" key="1">
    <citation type="journal article" date="2011" name="J. Bacteriol.">
        <title>Genome sequence of the algicidal bacterium Kordia algicida OT-1.</title>
        <authorList>
            <person name="Lee H.S."/>
            <person name="Kang S.G."/>
            <person name="Kwon K.K."/>
            <person name="Lee J.H."/>
            <person name="Kim S.J."/>
        </authorList>
    </citation>
    <scope>NUCLEOTIDE SEQUENCE [LARGE SCALE GENOMIC DNA]</scope>
    <source>
        <strain evidence="8 9">OT-1</strain>
    </source>
</reference>
<dbReference type="Pfam" id="PF13424">
    <property type="entry name" value="TPR_12"/>
    <property type="match status" value="1"/>
</dbReference>